<keyword evidence="2" id="KW-0677">Repeat</keyword>
<feature type="compositionally biased region" description="Polar residues" evidence="4">
    <location>
        <begin position="850"/>
        <end position="869"/>
    </location>
</feature>
<dbReference type="PROSITE" id="PS50294">
    <property type="entry name" value="WD_REPEATS_REGION"/>
    <property type="match status" value="2"/>
</dbReference>
<evidence type="ECO:0000256" key="4">
    <source>
        <dbReference type="SAM" id="MobiDB-lite"/>
    </source>
</evidence>
<sequence>MPFTQTGSYAEANIDNYQDIGRDQLNANITINQSGASDEVILARLNPVDYNRHYVQPCMDGTRQDIFDRIDIWLADPSAKNILWIKGSPGAGKSAIASSLNSQLSNKGILGGFFSFRRGDASLSNPAALWRTIAHELAQFDLRIASTIIETLKSGRLNPQRPNIKDHFNSLIVESLNANYGEDQQHHTYPVIVVDALDECDDSSGESQREALLDTLTQWSKLSKAFKLIITSRDDRIPSDFREACEDIVLPTGNQVTSTATADIRRAAGLFIWAETAMRFLEKGDPLKRLEIIRSGGPLDIEHSVNHLYKQITTNAWDSIGDIDEVVQALLGAIVFAKVPLSLKYLEEYFAARGEVDSIAIAIDRVLGELTSVISVGQDGMVRIEHLSFMEFLLDSDWCPDAFRIHRNTESARNLDLLRGCMQIMQNPKDGLRFNICGIETSYLRNSDIKDREKRIKDNIPDHLSYSSRYWGEHLADARASLAGCAWLAEMLQRFFKHKLLHWLEVMSLLYNAPSAHAVLIAASPSLKGVRSVGFSPDGKKVVSGSRDKTVRIWDATSGQLVADPLEGHTSDVTSVGFSPDGTKVVSGSLDCTVRIWDAISAQLMSVFSQGRNHWVTSIAISPNATERASGSESHTMETHTTWRGELVELYGGHSQATSVFPPAVPLDWERHTGLPNFSGWISYEMANMHPLLMHWIPPDLRPYWCRPEALVVIGRRDSVHVSYEHFVYGSNWTACQTASKALVPIVVYNGRGYDSVVVKVLGSSSETGVVVEPESSSQAVDAVETSGHTAEPYSERDSNNHTRSIVTEDPYGQSIHNNPPAGQLLSLPRASALLVPLSTVLIEEAHPQESASTSARETLSATPPQVETPSKPRKKSRWLGLLPKKIQNKLGK</sequence>
<evidence type="ECO:0000313" key="7">
    <source>
        <dbReference type="Proteomes" id="UP000008063"/>
    </source>
</evidence>
<dbReference type="EMBL" id="GL945487">
    <property type="protein sequence ID" value="EGN94771.1"/>
    <property type="molecule type" value="Genomic_DNA"/>
</dbReference>
<feature type="region of interest" description="Disordered" evidence="4">
    <location>
        <begin position="847"/>
        <end position="893"/>
    </location>
</feature>
<organism evidence="7">
    <name type="scientific">Serpula lacrymans var. lacrymans (strain S7.3)</name>
    <name type="common">Dry rot fungus</name>
    <dbReference type="NCBI Taxonomy" id="936435"/>
    <lineage>
        <taxon>Eukaryota</taxon>
        <taxon>Fungi</taxon>
        <taxon>Dikarya</taxon>
        <taxon>Basidiomycota</taxon>
        <taxon>Agaricomycotina</taxon>
        <taxon>Agaricomycetes</taxon>
        <taxon>Agaricomycetidae</taxon>
        <taxon>Boletales</taxon>
        <taxon>Coniophorineae</taxon>
        <taxon>Serpulaceae</taxon>
        <taxon>Serpula</taxon>
    </lineage>
</organism>
<dbReference type="SUPFAM" id="SSF52540">
    <property type="entry name" value="P-loop containing nucleoside triphosphate hydrolases"/>
    <property type="match status" value="1"/>
</dbReference>
<evidence type="ECO:0000256" key="3">
    <source>
        <dbReference type="PROSITE-ProRule" id="PRU00221"/>
    </source>
</evidence>
<protein>
    <recommendedName>
        <fullName evidence="5">Nephrocystin 3-like N-terminal domain-containing protein</fullName>
    </recommendedName>
</protein>
<dbReference type="PROSITE" id="PS50082">
    <property type="entry name" value="WD_REPEATS_2"/>
    <property type="match status" value="2"/>
</dbReference>
<evidence type="ECO:0000256" key="1">
    <source>
        <dbReference type="ARBA" id="ARBA00022574"/>
    </source>
</evidence>
<dbReference type="InParanoid" id="F8QAI1"/>
<gene>
    <name evidence="6" type="ORF">SERLA73DRAFT_162851</name>
</gene>
<dbReference type="Gene3D" id="2.130.10.10">
    <property type="entry name" value="YVTN repeat-like/Quinoprotein amine dehydrogenase"/>
    <property type="match status" value="1"/>
</dbReference>
<evidence type="ECO:0000313" key="6">
    <source>
        <dbReference type="EMBL" id="EGN94771.1"/>
    </source>
</evidence>
<evidence type="ECO:0000259" key="5">
    <source>
        <dbReference type="Pfam" id="PF24883"/>
    </source>
</evidence>
<dbReference type="PANTHER" id="PTHR10039">
    <property type="entry name" value="AMELOGENIN"/>
    <property type="match status" value="1"/>
</dbReference>
<dbReference type="SMART" id="SM00320">
    <property type="entry name" value="WD40"/>
    <property type="match status" value="3"/>
</dbReference>
<dbReference type="PANTHER" id="PTHR10039:SF17">
    <property type="entry name" value="FUNGAL STAND N-TERMINAL GOODBYE DOMAIN-CONTAINING PROTEIN-RELATED"/>
    <property type="match status" value="1"/>
</dbReference>
<dbReference type="HOGENOM" id="CLU_000288_6_3_1"/>
<proteinExistence type="predicted"/>
<keyword evidence="1 3" id="KW-0853">WD repeat</keyword>
<dbReference type="InterPro" id="IPR027417">
    <property type="entry name" value="P-loop_NTPase"/>
</dbReference>
<dbReference type="InterPro" id="IPR036322">
    <property type="entry name" value="WD40_repeat_dom_sf"/>
</dbReference>
<dbReference type="SUPFAM" id="SSF50978">
    <property type="entry name" value="WD40 repeat-like"/>
    <property type="match status" value="1"/>
</dbReference>
<evidence type="ECO:0000256" key="2">
    <source>
        <dbReference type="ARBA" id="ARBA00022737"/>
    </source>
</evidence>
<dbReference type="AlphaFoldDB" id="F8QAI1"/>
<feature type="repeat" description="WD" evidence="3">
    <location>
        <begin position="566"/>
        <end position="607"/>
    </location>
</feature>
<dbReference type="Proteomes" id="UP000008063">
    <property type="component" value="Unassembled WGS sequence"/>
</dbReference>
<dbReference type="InterPro" id="IPR056884">
    <property type="entry name" value="NPHP3-like_N"/>
</dbReference>
<reference evidence="7" key="1">
    <citation type="journal article" date="2011" name="Science">
        <title>The plant cell wall-decomposing machinery underlies the functional diversity of forest fungi.</title>
        <authorList>
            <person name="Eastwood D.C."/>
            <person name="Floudas D."/>
            <person name="Binder M."/>
            <person name="Majcherczyk A."/>
            <person name="Schneider P."/>
            <person name="Aerts A."/>
            <person name="Asiegbu F.O."/>
            <person name="Baker S.E."/>
            <person name="Barry K."/>
            <person name="Bendiksby M."/>
            <person name="Blumentritt M."/>
            <person name="Coutinho P.M."/>
            <person name="Cullen D."/>
            <person name="de Vries R.P."/>
            <person name="Gathman A."/>
            <person name="Goodell B."/>
            <person name="Henrissat B."/>
            <person name="Ihrmark K."/>
            <person name="Kauserud H."/>
            <person name="Kohler A."/>
            <person name="LaButti K."/>
            <person name="Lapidus A."/>
            <person name="Lavin J.L."/>
            <person name="Lee Y.-H."/>
            <person name="Lindquist E."/>
            <person name="Lilly W."/>
            <person name="Lucas S."/>
            <person name="Morin E."/>
            <person name="Murat C."/>
            <person name="Oguiza J.A."/>
            <person name="Park J."/>
            <person name="Pisabarro A.G."/>
            <person name="Riley R."/>
            <person name="Rosling A."/>
            <person name="Salamov A."/>
            <person name="Schmidt O."/>
            <person name="Schmutz J."/>
            <person name="Skrede I."/>
            <person name="Stenlid J."/>
            <person name="Wiebenga A."/>
            <person name="Xie X."/>
            <person name="Kuees U."/>
            <person name="Hibbett D.S."/>
            <person name="Hoffmeister D."/>
            <person name="Hoegberg N."/>
            <person name="Martin F."/>
            <person name="Grigoriev I.V."/>
            <person name="Watkinson S.C."/>
        </authorList>
    </citation>
    <scope>NUCLEOTIDE SEQUENCE [LARGE SCALE GENOMIC DNA]</scope>
    <source>
        <strain evidence="7">strain S7.3</strain>
    </source>
</reference>
<dbReference type="Pfam" id="PF00400">
    <property type="entry name" value="WD40"/>
    <property type="match status" value="2"/>
</dbReference>
<dbReference type="Pfam" id="PF24883">
    <property type="entry name" value="NPHP3_N"/>
    <property type="match status" value="1"/>
</dbReference>
<dbReference type="OrthoDB" id="163438at2759"/>
<keyword evidence="7" id="KW-1185">Reference proteome</keyword>
<dbReference type="InterPro" id="IPR001680">
    <property type="entry name" value="WD40_rpt"/>
</dbReference>
<dbReference type="OMA" id="SHTMETH"/>
<dbReference type="InterPro" id="IPR019775">
    <property type="entry name" value="WD40_repeat_CS"/>
</dbReference>
<dbReference type="Gene3D" id="3.40.50.300">
    <property type="entry name" value="P-loop containing nucleotide triphosphate hydrolases"/>
    <property type="match status" value="1"/>
</dbReference>
<feature type="repeat" description="WD" evidence="3">
    <location>
        <begin position="530"/>
        <end position="564"/>
    </location>
</feature>
<feature type="region of interest" description="Disordered" evidence="4">
    <location>
        <begin position="769"/>
        <end position="824"/>
    </location>
</feature>
<dbReference type="PROSITE" id="PS00678">
    <property type="entry name" value="WD_REPEATS_1"/>
    <property type="match status" value="1"/>
</dbReference>
<dbReference type="STRING" id="936435.F8QAI1"/>
<accession>F8QAI1</accession>
<dbReference type="eggNOG" id="KOG0266">
    <property type="taxonomic scope" value="Eukaryota"/>
</dbReference>
<dbReference type="InterPro" id="IPR015943">
    <property type="entry name" value="WD40/YVTN_repeat-like_dom_sf"/>
</dbReference>
<name>F8QAI1_SERL3</name>
<feature type="domain" description="Nephrocystin 3-like N-terminal" evidence="5">
    <location>
        <begin position="62"/>
        <end position="233"/>
    </location>
</feature>